<dbReference type="InterPro" id="IPR001031">
    <property type="entry name" value="Thioesterase"/>
</dbReference>
<evidence type="ECO:0000259" key="2">
    <source>
        <dbReference type="PROSITE" id="PS50075"/>
    </source>
</evidence>
<feature type="coiled-coil region" evidence="1">
    <location>
        <begin position="14"/>
        <end position="41"/>
    </location>
</feature>
<organism evidence="3 4">
    <name type="scientific">Vibrio zhanjiangensis</name>
    <dbReference type="NCBI Taxonomy" id="1046128"/>
    <lineage>
        <taxon>Bacteria</taxon>
        <taxon>Pseudomonadati</taxon>
        <taxon>Pseudomonadota</taxon>
        <taxon>Gammaproteobacteria</taxon>
        <taxon>Vibrionales</taxon>
        <taxon>Vibrionaceae</taxon>
        <taxon>Vibrio</taxon>
    </lineage>
</organism>
<dbReference type="Gene3D" id="3.30.559.30">
    <property type="entry name" value="Nonribosomal peptide synthetase, condensation domain"/>
    <property type="match status" value="1"/>
</dbReference>
<protein>
    <recommendedName>
        <fullName evidence="2">Carrier domain-containing protein</fullName>
    </recommendedName>
</protein>
<evidence type="ECO:0000313" key="4">
    <source>
        <dbReference type="Proteomes" id="UP001157138"/>
    </source>
</evidence>
<dbReference type="NCBIfam" id="TIGR01733">
    <property type="entry name" value="AA-adenyl-dom"/>
    <property type="match status" value="1"/>
</dbReference>
<dbReference type="Gene3D" id="3.40.50.1820">
    <property type="entry name" value="alpha/beta hydrolase"/>
    <property type="match status" value="1"/>
</dbReference>
<dbReference type="InterPro" id="IPR023213">
    <property type="entry name" value="CAT-like_dom_sf"/>
</dbReference>
<dbReference type="Pfam" id="PF00668">
    <property type="entry name" value="Condensation"/>
    <property type="match status" value="1"/>
</dbReference>
<sequence length="1361" mass="152965">MATKTHQILQSMGLEELKRLAREKKNNKAQLKEESQASDNTRKLFPLTDAQKSIWALEQYQKGNKAYNNPLAITCHIDHDFDPARVKHALNTMAERHNIFRTKIRMIDNEPCQYVEDKVSIDIGFDDITSMPEEQKHQWVMQVAREEGCKAFDLENGPLFRWRMAKTQLGEYVVMLTFHHIISDGWTVSLCFQEFTKIYFGQTSEQAPQFTDYALDQSLAYEQGKYQKGLAYWTEKLRDAEGVLDIATDYPRPESMSFEGSYVNKFLSSDFSQRLQATAVSQNATTFHIMLAAYKLLLHKYSGQKDIVIGVPFANRLDAKTQDMMGLFMNTLPLRFQLDDNSRLASVVHAAKRQSEQAVAYQNVPLNRILDAIEHPRDLRINPLYQAVLSYQVYPHSRAKRGFTYKPLKIDYGVAKLDLNLWVEEDGEGLVFTINYDTALFKRATIERMLDDLCTILSAIVETPNQTISRLSLLTPLEEKAILKECVMVQNEPLLPVHLQFEQLADDFPDDIALRCEARELSYQQLNRRANQLAQRLLLEGISLGEPVAFVMEKDEHSVTAILAILKAGGCYLPIDINLPESKVNYILNDAKVQNVLYKGNLPENLATLKQLSSLNWINMSDESVHDELSQENVFTDPNCERPAYIIYTSGSTGNPKGVCVFHSQLSAYCQSIAPVLQQSCQARYGMFSSFATDLAHTMLFPSLVGRGELVVVTKEMLESPETLTKYLKDHPIDCAKITPTHLSALMNVPNAADLLPTSTLVLGGEPLAISLVHKVKAMRPECEIINHFGPTECTVGVTTYKLPRKLTNWDANIVPIGQPLKGNHVLILDANQQLVHSGLAGEICIGGRQLASGYIGNADSSQDQFIDHPYLDGERLYRTGDKGRINSHGEIEYLGRLDRQVKVRGYRVELAEIENTIRQLVEVDSVAVVQKHLGQENQLVAYVNCSSEYSSSHAAIQQQLENVLPRYMYPDVWVWLDVMPLTSSGKINYRQLPMVQTCQRDHEIVLPKNDKERRLLMLFSQALGRNEVSTDSKFLALGGNSISALKLLIDLNKAFATTLSLGEFLENSSIVELARYIDTVSTSSDTGQSVVVLNKGNPEVKPTLILVHPAGGNVMCYSEFTRGLDKSYPVYGIQVADFSGVAEYNHEVSHLAGYYVDQLGELTQHTDLIIGGWSLGGTIAFEMACQIEELNGNTPKVLVFDQPAPTVNVDDSANMTEYDRLAYFAQKVEWFTGASFNTSGTQLLSMSDLERSQVFLDGFRRAQLVPDNISVEDFQYFLSILQAHMTATDQYQGRVYGGQVIVAEAQEILPGRIRLNERGLGWQAFSEQPVSVIPALGDHISMMNAPFISELAKRLQEERL</sequence>
<dbReference type="InterPro" id="IPR009081">
    <property type="entry name" value="PP-bd_ACP"/>
</dbReference>
<keyword evidence="1" id="KW-0175">Coiled coil</keyword>
<dbReference type="EMBL" id="BSPW01000054">
    <property type="protein sequence ID" value="GLT18780.1"/>
    <property type="molecule type" value="Genomic_DNA"/>
</dbReference>
<dbReference type="SUPFAM" id="SSF52777">
    <property type="entry name" value="CoA-dependent acyltransferases"/>
    <property type="match status" value="2"/>
</dbReference>
<keyword evidence="4" id="KW-1185">Reference proteome</keyword>
<dbReference type="Gene3D" id="2.30.38.10">
    <property type="entry name" value="Luciferase, Domain 3"/>
    <property type="match status" value="1"/>
</dbReference>
<dbReference type="Pfam" id="PF00501">
    <property type="entry name" value="AMP-binding"/>
    <property type="match status" value="1"/>
</dbReference>
<dbReference type="CDD" id="cd19531">
    <property type="entry name" value="LCL_NRPS-like"/>
    <property type="match status" value="1"/>
</dbReference>
<dbReference type="SUPFAM" id="SSF56801">
    <property type="entry name" value="Acetyl-CoA synthetase-like"/>
    <property type="match status" value="1"/>
</dbReference>
<accession>A0ABQ6F1Q4</accession>
<dbReference type="InterPro" id="IPR000873">
    <property type="entry name" value="AMP-dep_synth/lig_dom"/>
</dbReference>
<dbReference type="CDD" id="cd05930">
    <property type="entry name" value="A_NRPS"/>
    <property type="match status" value="1"/>
</dbReference>
<dbReference type="InterPro" id="IPR010071">
    <property type="entry name" value="AA_adenyl_dom"/>
</dbReference>
<dbReference type="Gene3D" id="3.30.559.10">
    <property type="entry name" value="Chloramphenicol acetyltransferase-like domain"/>
    <property type="match status" value="1"/>
</dbReference>
<dbReference type="RefSeq" id="WP_284192656.1">
    <property type="nucleotide sequence ID" value="NZ_BSPW01000054.1"/>
</dbReference>
<evidence type="ECO:0000313" key="3">
    <source>
        <dbReference type="EMBL" id="GLT18780.1"/>
    </source>
</evidence>
<dbReference type="Gene3D" id="3.30.300.30">
    <property type="match status" value="1"/>
</dbReference>
<dbReference type="Pfam" id="PF00975">
    <property type="entry name" value="Thioesterase"/>
    <property type="match status" value="1"/>
</dbReference>
<dbReference type="Proteomes" id="UP001157138">
    <property type="component" value="Unassembled WGS sequence"/>
</dbReference>
<dbReference type="InterPro" id="IPR020845">
    <property type="entry name" value="AMP-binding_CS"/>
</dbReference>
<comment type="caution">
    <text evidence="3">The sequence shown here is derived from an EMBL/GenBank/DDBJ whole genome shotgun (WGS) entry which is preliminary data.</text>
</comment>
<dbReference type="Gene3D" id="1.10.1200.10">
    <property type="entry name" value="ACP-like"/>
    <property type="match status" value="1"/>
</dbReference>
<dbReference type="InterPro" id="IPR001242">
    <property type="entry name" value="Condensation_dom"/>
</dbReference>
<dbReference type="PANTHER" id="PTHR45527:SF1">
    <property type="entry name" value="FATTY ACID SYNTHASE"/>
    <property type="match status" value="1"/>
</dbReference>
<dbReference type="PROSITE" id="PS50075">
    <property type="entry name" value="CARRIER"/>
    <property type="match status" value="1"/>
</dbReference>
<dbReference type="PANTHER" id="PTHR45527">
    <property type="entry name" value="NONRIBOSOMAL PEPTIDE SYNTHETASE"/>
    <property type="match status" value="1"/>
</dbReference>
<dbReference type="PROSITE" id="PS00455">
    <property type="entry name" value="AMP_BINDING"/>
    <property type="match status" value="1"/>
</dbReference>
<dbReference type="Pfam" id="PF00550">
    <property type="entry name" value="PP-binding"/>
    <property type="match status" value="1"/>
</dbReference>
<dbReference type="Gene3D" id="3.40.50.980">
    <property type="match status" value="2"/>
</dbReference>
<evidence type="ECO:0000256" key="1">
    <source>
        <dbReference type="SAM" id="Coils"/>
    </source>
</evidence>
<dbReference type="SUPFAM" id="SSF53474">
    <property type="entry name" value="alpha/beta-Hydrolases"/>
    <property type="match status" value="1"/>
</dbReference>
<name>A0ABQ6F1Q4_9VIBR</name>
<reference evidence="4" key="1">
    <citation type="journal article" date="2019" name="Int. J. Syst. Evol. Microbiol.">
        <title>The Global Catalogue of Microorganisms (GCM) 10K type strain sequencing project: providing services to taxonomists for standard genome sequencing and annotation.</title>
        <authorList>
            <consortium name="The Broad Institute Genomics Platform"/>
            <consortium name="The Broad Institute Genome Sequencing Center for Infectious Disease"/>
            <person name="Wu L."/>
            <person name="Ma J."/>
        </authorList>
    </citation>
    <scope>NUCLEOTIDE SEQUENCE [LARGE SCALE GENOMIC DNA]</scope>
    <source>
        <strain evidence="4">NBRC 108723</strain>
    </source>
</reference>
<dbReference type="InterPro" id="IPR045851">
    <property type="entry name" value="AMP-bd_C_sf"/>
</dbReference>
<feature type="domain" description="Carrier" evidence="2">
    <location>
        <begin position="1007"/>
        <end position="1082"/>
    </location>
</feature>
<dbReference type="SUPFAM" id="SSF47336">
    <property type="entry name" value="ACP-like"/>
    <property type="match status" value="1"/>
</dbReference>
<proteinExistence type="predicted"/>
<dbReference type="InterPro" id="IPR029058">
    <property type="entry name" value="AB_hydrolase_fold"/>
</dbReference>
<dbReference type="InterPro" id="IPR036736">
    <property type="entry name" value="ACP-like_sf"/>
</dbReference>
<gene>
    <name evidence="3" type="ORF">GCM10007938_25610</name>
</gene>